<evidence type="ECO:0000256" key="3">
    <source>
        <dbReference type="ARBA" id="ARBA00023125"/>
    </source>
</evidence>
<dbReference type="InterPro" id="IPR051089">
    <property type="entry name" value="prtT"/>
</dbReference>
<dbReference type="CDD" id="cd12148">
    <property type="entry name" value="fungal_TF_MHR"/>
    <property type="match status" value="1"/>
</dbReference>
<keyword evidence="3" id="KW-0238">DNA-binding</keyword>
<dbReference type="SMART" id="SM00066">
    <property type="entry name" value="GAL4"/>
    <property type="match status" value="1"/>
</dbReference>
<dbReference type="PANTHER" id="PTHR31845">
    <property type="entry name" value="FINGER DOMAIN PROTEIN, PUTATIVE-RELATED"/>
    <property type="match status" value="1"/>
</dbReference>
<gene>
    <name evidence="7" type="ORF">AWRI4233_LOCUS5094</name>
</gene>
<dbReference type="EMBL" id="CAIJEO010000006">
    <property type="protein sequence ID" value="CAD0095228.1"/>
    <property type="molecule type" value="Genomic_DNA"/>
</dbReference>
<evidence type="ECO:0000256" key="1">
    <source>
        <dbReference type="ARBA" id="ARBA00004123"/>
    </source>
</evidence>
<dbReference type="AlphaFoldDB" id="A0A9N8JY97"/>
<keyword evidence="4" id="KW-0804">Transcription</keyword>
<dbReference type="OrthoDB" id="5226580at2759"/>
<evidence type="ECO:0000256" key="5">
    <source>
        <dbReference type="ARBA" id="ARBA00023242"/>
    </source>
</evidence>
<dbReference type="InterPro" id="IPR036864">
    <property type="entry name" value="Zn2-C6_fun-type_DNA-bd_sf"/>
</dbReference>
<dbReference type="GO" id="GO:0005634">
    <property type="term" value="C:nucleus"/>
    <property type="evidence" value="ECO:0007669"/>
    <property type="project" value="UniProtKB-SubCell"/>
</dbReference>
<dbReference type="PANTHER" id="PTHR31845:SF39">
    <property type="entry name" value="TRANSCRIPTION FACTOR PBCR-RELATED"/>
    <property type="match status" value="1"/>
</dbReference>
<dbReference type="GO" id="GO:0000981">
    <property type="term" value="F:DNA-binding transcription factor activity, RNA polymerase II-specific"/>
    <property type="evidence" value="ECO:0007669"/>
    <property type="project" value="InterPro"/>
</dbReference>
<dbReference type="GO" id="GO:0000976">
    <property type="term" value="F:transcription cis-regulatory region binding"/>
    <property type="evidence" value="ECO:0007669"/>
    <property type="project" value="TreeGrafter"/>
</dbReference>
<feature type="non-terminal residue" evidence="7">
    <location>
        <position position="1"/>
    </location>
</feature>
<dbReference type="PROSITE" id="PS00463">
    <property type="entry name" value="ZN2_CY6_FUNGAL_1"/>
    <property type="match status" value="1"/>
</dbReference>
<reference evidence="7" key="1">
    <citation type="submission" date="2020-06" db="EMBL/GenBank/DDBJ databases">
        <authorList>
            <person name="Onetto C."/>
        </authorList>
    </citation>
    <scope>NUCLEOTIDE SEQUENCE</scope>
</reference>
<comment type="subcellular location">
    <subcellularLocation>
        <location evidence="1">Nucleus</location>
    </subcellularLocation>
</comment>
<proteinExistence type="predicted"/>
<dbReference type="CDD" id="cd00067">
    <property type="entry name" value="GAL4"/>
    <property type="match status" value="1"/>
</dbReference>
<accession>A0A9N8JY97</accession>
<dbReference type="Proteomes" id="UP000714618">
    <property type="component" value="Unassembled WGS sequence"/>
</dbReference>
<evidence type="ECO:0000313" key="7">
    <source>
        <dbReference type="EMBL" id="CAD0095228.1"/>
    </source>
</evidence>
<evidence type="ECO:0000313" key="8">
    <source>
        <dbReference type="Proteomes" id="UP000714618"/>
    </source>
</evidence>
<evidence type="ECO:0000256" key="2">
    <source>
        <dbReference type="ARBA" id="ARBA00023015"/>
    </source>
</evidence>
<evidence type="ECO:0000259" key="6">
    <source>
        <dbReference type="PROSITE" id="PS50048"/>
    </source>
</evidence>
<evidence type="ECO:0000256" key="4">
    <source>
        <dbReference type="ARBA" id="ARBA00023163"/>
    </source>
</evidence>
<dbReference type="SUPFAM" id="SSF57701">
    <property type="entry name" value="Zn2/Cys6 DNA-binding domain"/>
    <property type="match status" value="1"/>
</dbReference>
<protein>
    <recommendedName>
        <fullName evidence="6">Zn(2)-C6 fungal-type domain-containing protein</fullName>
    </recommendedName>
</protein>
<organism evidence="7 8">
    <name type="scientific">Aureobasidium mustum</name>
    <dbReference type="NCBI Taxonomy" id="2773714"/>
    <lineage>
        <taxon>Eukaryota</taxon>
        <taxon>Fungi</taxon>
        <taxon>Dikarya</taxon>
        <taxon>Ascomycota</taxon>
        <taxon>Pezizomycotina</taxon>
        <taxon>Dothideomycetes</taxon>
        <taxon>Dothideomycetidae</taxon>
        <taxon>Dothideales</taxon>
        <taxon>Saccotheciaceae</taxon>
        <taxon>Aureobasidium</taxon>
    </lineage>
</organism>
<dbReference type="PROSITE" id="PS50048">
    <property type="entry name" value="ZN2_CY6_FUNGAL_2"/>
    <property type="match status" value="1"/>
</dbReference>
<dbReference type="Gene3D" id="4.10.240.10">
    <property type="entry name" value="Zn(2)-C6 fungal-type DNA-binding domain"/>
    <property type="match status" value="1"/>
</dbReference>
<feature type="domain" description="Zn(2)-C6 fungal-type" evidence="6">
    <location>
        <begin position="13"/>
        <end position="44"/>
    </location>
</feature>
<dbReference type="GO" id="GO:0008270">
    <property type="term" value="F:zinc ion binding"/>
    <property type="evidence" value="ECO:0007669"/>
    <property type="project" value="InterPro"/>
</dbReference>
<keyword evidence="5" id="KW-0539">Nucleus</keyword>
<keyword evidence="8" id="KW-1185">Reference proteome</keyword>
<dbReference type="Pfam" id="PF00172">
    <property type="entry name" value="Zn_clus"/>
    <property type="match status" value="1"/>
</dbReference>
<comment type="caution">
    <text evidence="7">The sequence shown here is derived from an EMBL/GenBank/DDBJ whole genome shotgun (WGS) entry which is preliminary data.</text>
</comment>
<sequence length="675" mass="76060">MSINQEGQRQTRACQTCRVSKVRCSKPDDGSSCARCSKAGRPCVPFEESNKRQKRLDTRSIDDFEARLSALAHILQHRGVDTSAIQINTTERTDELDPLPAPTLLDAERTAVFPHSSPIGMYAAQIEPSIHDIIDDETTSMIFDHFRTNMLKHLPFVAFPSDVVATEIRQTASILLLAILDAAGDGYYDMETSCRLRRRLTEVYSAYFHENSADGIIMLQAQIISVLWNRDPEPSQAGSQLNVFQLSHTAANMATGMGLESRLKNWSWNKSLPYQSDHFRGATSEYQFSTLEVRRLWLACYYICSKYLFHISPDYHILTWRSASLATQTPSLVPWSRQMDECLEVLSSSPAALASDKVLCAHVRLQHILEETETQLSSSYGQVAIDVAYRVAERQLAEWAKTLHAWNDSLKLSQQFVTLYIHELAMTKTSLANHTPANDEYAVIVSPSEFSDCLAVTQNSLDFFLCLDIPLIRTLPTSYLVQVTHTTLVLVKLHLAAARLSNHRDAAQKISETGTDAFLRRLLTKFSGWGPLWPAQKLVETFRRLRELLRQCGDQRVASDLAWLNTWTLEGVPSSDIFGQTSRIQEQPWPGEEEAATSQSLEIIERVMLSTFDEDAPAWRASSTDQNNSMQNDMLSTLPSASLDATQLIDWFGTDLSTSTFDFDGNLQLMTQFFE</sequence>
<keyword evidence="2" id="KW-0805">Transcription regulation</keyword>
<dbReference type="InterPro" id="IPR001138">
    <property type="entry name" value="Zn2Cys6_DnaBD"/>
</dbReference>
<name>A0A9N8JY97_9PEZI</name>